<feature type="chain" id="PRO_5042020154" description="Secreted protein" evidence="2">
    <location>
        <begin position="24"/>
        <end position="108"/>
    </location>
</feature>
<organism evidence="3 4">
    <name type="scientific">Mycena albidolilacea</name>
    <dbReference type="NCBI Taxonomy" id="1033008"/>
    <lineage>
        <taxon>Eukaryota</taxon>
        <taxon>Fungi</taxon>
        <taxon>Dikarya</taxon>
        <taxon>Basidiomycota</taxon>
        <taxon>Agaricomycotina</taxon>
        <taxon>Agaricomycetes</taxon>
        <taxon>Agaricomycetidae</taxon>
        <taxon>Agaricales</taxon>
        <taxon>Marasmiineae</taxon>
        <taxon>Mycenaceae</taxon>
        <taxon>Mycena</taxon>
    </lineage>
</organism>
<feature type="compositionally biased region" description="Polar residues" evidence="1">
    <location>
        <begin position="56"/>
        <end position="65"/>
    </location>
</feature>
<name>A0AAD7AKH9_9AGAR</name>
<evidence type="ECO:0000256" key="1">
    <source>
        <dbReference type="SAM" id="MobiDB-lite"/>
    </source>
</evidence>
<reference evidence="3" key="1">
    <citation type="submission" date="2023-03" db="EMBL/GenBank/DDBJ databases">
        <title>Massive genome expansion in bonnet fungi (Mycena s.s.) driven by repeated elements and novel gene families across ecological guilds.</title>
        <authorList>
            <consortium name="Lawrence Berkeley National Laboratory"/>
            <person name="Harder C.B."/>
            <person name="Miyauchi S."/>
            <person name="Viragh M."/>
            <person name="Kuo A."/>
            <person name="Thoen E."/>
            <person name="Andreopoulos B."/>
            <person name="Lu D."/>
            <person name="Skrede I."/>
            <person name="Drula E."/>
            <person name="Henrissat B."/>
            <person name="Morin E."/>
            <person name="Kohler A."/>
            <person name="Barry K."/>
            <person name="LaButti K."/>
            <person name="Morin E."/>
            <person name="Salamov A."/>
            <person name="Lipzen A."/>
            <person name="Mereny Z."/>
            <person name="Hegedus B."/>
            <person name="Baldrian P."/>
            <person name="Stursova M."/>
            <person name="Weitz H."/>
            <person name="Taylor A."/>
            <person name="Grigoriev I.V."/>
            <person name="Nagy L.G."/>
            <person name="Martin F."/>
            <person name="Kauserud H."/>
        </authorList>
    </citation>
    <scope>NUCLEOTIDE SEQUENCE</scope>
    <source>
        <strain evidence="3">CBHHK002</strain>
    </source>
</reference>
<evidence type="ECO:0000256" key="2">
    <source>
        <dbReference type="SAM" id="SignalP"/>
    </source>
</evidence>
<dbReference type="AlphaFoldDB" id="A0AAD7AKH9"/>
<keyword evidence="4" id="KW-1185">Reference proteome</keyword>
<protein>
    <recommendedName>
        <fullName evidence="5">Secreted protein</fullName>
    </recommendedName>
</protein>
<accession>A0AAD7AKH9</accession>
<dbReference type="Proteomes" id="UP001218218">
    <property type="component" value="Unassembled WGS sequence"/>
</dbReference>
<keyword evidence="2" id="KW-0732">Signal</keyword>
<feature type="region of interest" description="Disordered" evidence="1">
    <location>
        <begin position="56"/>
        <end position="79"/>
    </location>
</feature>
<evidence type="ECO:0000313" key="3">
    <source>
        <dbReference type="EMBL" id="KAJ7361310.1"/>
    </source>
</evidence>
<comment type="caution">
    <text evidence="3">The sequence shown here is derived from an EMBL/GenBank/DDBJ whole genome shotgun (WGS) entry which is preliminary data.</text>
</comment>
<evidence type="ECO:0008006" key="5">
    <source>
        <dbReference type="Google" id="ProtNLM"/>
    </source>
</evidence>
<gene>
    <name evidence="3" type="ORF">DFH08DRAFT_843727</name>
</gene>
<feature type="signal peptide" evidence="2">
    <location>
        <begin position="1"/>
        <end position="23"/>
    </location>
</feature>
<sequence>MPTIACLVLFLLWGSSLFSWTLCFLIVATCVWDETKEGVDAIRTTSEIEVGVSLSKATGRSQTEGGVSRAGQLSPDPFLPPRKHNEATHIILVKIYLWARNIRSHTPF</sequence>
<proteinExistence type="predicted"/>
<dbReference type="EMBL" id="JARIHO010000005">
    <property type="protein sequence ID" value="KAJ7361310.1"/>
    <property type="molecule type" value="Genomic_DNA"/>
</dbReference>
<evidence type="ECO:0000313" key="4">
    <source>
        <dbReference type="Proteomes" id="UP001218218"/>
    </source>
</evidence>